<evidence type="ECO:0000313" key="11">
    <source>
        <dbReference type="EMBL" id="KAH3677237.1"/>
    </source>
</evidence>
<comment type="caution">
    <text evidence="11">The sequence shown here is derived from an EMBL/GenBank/DDBJ whole genome shotgun (WGS) entry which is preliminary data.</text>
</comment>
<keyword evidence="4 9" id="KW-0256">Endoplasmic reticulum</keyword>
<comment type="function">
    <text evidence="9">Has a role in transport between endoplasmic reticulum and Golgi.</text>
</comment>
<keyword evidence="8 9" id="KW-0472">Membrane</keyword>
<evidence type="ECO:0000313" key="12">
    <source>
        <dbReference type="Proteomes" id="UP000769528"/>
    </source>
</evidence>
<keyword evidence="2 9" id="KW-0813">Transport</keyword>
<proteinExistence type="inferred from homology"/>
<feature type="compositionally biased region" description="Low complexity" evidence="10">
    <location>
        <begin position="36"/>
        <end position="49"/>
    </location>
</feature>
<feature type="transmembrane region" description="Helical" evidence="9">
    <location>
        <begin position="186"/>
        <end position="203"/>
    </location>
</feature>
<sequence length="338" mass="39208">MAYNPYANIGDDNTRQSSRNNPQNSYIRQQQTDGFQQHYQQPQQQNYQPGYSHQQYGNGSLPSQQHSIPQNNQNNFFSPTQNSGFPNIFNDPTAAMGVQLGQSAFLASQQMIDQNFQKYVPTSDIKYYFKVSNTYVLNKILLILIPFRHKNWVRGYRRSETVNPQQNDSNVELYAYPLDDTNAPDLYIPLMSIVTYILTLALISGLKGDFHPEVFGYKFSSTLFYLIVEFVILRGGLYLLNVNVKLWDIISYIGYKFIPIVLILIIKNLSNFRIVNWFVYLYLLISYGYFELRSIRFNLFAGLKNTAQNISNATIRNSNYFLLVYTFALQGSLFWLLS</sequence>
<dbReference type="GO" id="GO:0015031">
    <property type="term" value="P:protein transport"/>
    <property type="evidence" value="ECO:0007669"/>
    <property type="project" value="UniProtKB-KW"/>
</dbReference>
<feature type="transmembrane region" description="Helical" evidence="9">
    <location>
        <begin position="320"/>
        <end position="337"/>
    </location>
</feature>
<reference evidence="11" key="2">
    <citation type="submission" date="2021-01" db="EMBL/GenBank/DDBJ databases">
        <authorList>
            <person name="Schikora-Tamarit M.A."/>
        </authorList>
    </citation>
    <scope>NUCLEOTIDE SEQUENCE</scope>
    <source>
        <strain evidence="11">CBS6341</strain>
    </source>
</reference>
<evidence type="ECO:0000256" key="1">
    <source>
        <dbReference type="ARBA" id="ARBA00009727"/>
    </source>
</evidence>
<feature type="region of interest" description="Disordered" evidence="10">
    <location>
        <begin position="1"/>
        <end position="84"/>
    </location>
</feature>
<dbReference type="AlphaFoldDB" id="A0A9P8PRZ6"/>
<evidence type="ECO:0000256" key="3">
    <source>
        <dbReference type="ARBA" id="ARBA00022692"/>
    </source>
</evidence>
<gene>
    <name evidence="11" type="ORF">WICMUC_001818</name>
</gene>
<protein>
    <recommendedName>
        <fullName evidence="9">Protein YIF1</fullName>
    </recommendedName>
</protein>
<keyword evidence="12" id="KW-1185">Reference proteome</keyword>
<evidence type="ECO:0000256" key="2">
    <source>
        <dbReference type="ARBA" id="ARBA00022448"/>
    </source>
</evidence>
<accession>A0A9P8PRZ6</accession>
<evidence type="ECO:0000256" key="9">
    <source>
        <dbReference type="RuleBase" id="RU368073"/>
    </source>
</evidence>
<evidence type="ECO:0000256" key="8">
    <source>
        <dbReference type="ARBA" id="ARBA00023136"/>
    </source>
</evidence>
<dbReference type="EMBL" id="JAEUBF010000544">
    <property type="protein sequence ID" value="KAH3677237.1"/>
    <property type="molecule type" value="Genomic_DNA"/>
</dbReference>
<reference evidence="11" key="1">
    <citation type="journal article" date="2021" name="Open Biol.">
        <title>Shared evolutionary footprints suggest mitochondrial oxidative damage underlies multiple complex I losses in fungi.</title>
        <authorList>
            <person name="Schikora-Tamarit M.A."/>
            <person name="Marcet-Houben M."/>
            <person name="Nosek J."/>
            <person name="Gabaldon T."/>
        </authorList>
    </citation>
    <scope>NUCLEOTIDE SEQUENCE</scope>
    <source>
        <strain evidence="11">CBS6341</strain>
    </source>
</reference>
<dbReference type="Proteomes" id="UP000769528">
    <property type="component" value="Unassembled WGS sequence"/>
</dbReference>
<name>A0A9P8PRZ6_9ASCO</name>
<feature type="compositionally biased region" description="Polar residues" evidence="10">
    <location>
        <begin position="51"/>
        <end position="84"/>
    </location>
</feature>
<keyword evidence="7 9" id="KW-0333">Golgi apparatus</keyword>
<feature type="transmembrane region" description="Helical" evidence="9">
    <location>
        <begin position="249"/>
        <end position="267"/>
    </location>
</feature>
<dbReference type="PANTHER" id="PTHR14083">
    <property type="entry name" value="YIP1 INTERACTING FACTOR HOMOLOG YIF1 PROTEIN"/>
    <property type="match status" value="1"/>
</dbReference>
<evidence type="ECO:0000256" key="6">
    <source>
        <dbReference type="ARBA" id="ARBA00022989"/>
    </source>
</evidence>
<keyword evidence="6 9" id="KW-1133">Transmembrane helix</keyword>
<dbReference type="PANTHER" id="PTHR14083:SF0">
    <property type="entry name" value="YIP1D-INTERACTING FACTOR 1, ISOFORM C"/>
    <property type="match status" value="1"/>
</dbReference>
<organism evidence="11 12">
    <name type="scientific">Wickerhamomyces mucosus</name>
    <dbReference type="NCBI Taxonomy" id="1378264"/>
    <lineage>
        <taxon>Eukaryota</taxon>
        <taxon>Fungi</taxon>
        <taxon>Dikarya</taxon>
        <taxon>Ascomycota</taxon>
        <taxon>Saccharomycotina</taxon>
        <taxon>Saccharomycetes</taxon>
        <taxon>Phaffomycetales</taxon>
        <taxon>Wickerhamomycetaceae</taxon>
        <taxon>Wickerhamomyces</taxon>
    </lineage>
</organism>
<evidence type="ECO:0000256" key="10">
    <source>
        <dbReference type="SAM" id="MobiDB-lite"/>
    </source>
</evidence>
<comment type="similarity">
    <text evidence="1 9">Belongs to the YIF1 family.</text>
</comment>
<feature type="compositionally biased region" description="Polar residues" evidence="10">
    <location>
        <begin position="15"/>
        <end position="35"/>
    </location>
</feature>
<dbReference type="GO" id="GO:0030134">
    <property type="term" value="C:COPII-coated ER to Golgi transport vesicle"/>
    <property type="evidence" value="ECO:0007669"/>
    <property type="project" value="TreeGrafter"/>
</dbReference>
<evidence type="ECO:0000256" key="5">
    <source>
        <dbReference type="ARBA" id="ARBA00022927"/>
    </source>
</evidence>
<dbReference type="GO" id="GO:0006888">
    <property type="term" value="P:endoplasmic reticulum to Golgi vesicle-mediated transport"/>
    <property type="evidence" value="ECO:0007669"/>
    <property type="project" value="UniProtKB-UniRule"/>
</dbReference>
<keyword evidence="3 9" id="KW-0812">Transmembrane</keyword>
<evidence type="ECO:0000256" key="4">
    <source>
        <dbReference type="ARBA" id="ARBA00022824"/>
    </source>
</evidence>
<dbReference type="InterPro" id="IPR005578">
    <property type="entry name" value="Yif1_fam"/>
</dbReference>
<dbReference type="GO" id="GO:0005793">
    <property type="term" value="C:endoplasmic reticulum-Golgi intermediate compartment"/>
    <property type="evidence" value="ECO:0007669"/>
    <property type="project" value="UniProtKB-UniRule"/>
</dbReference>
<dbReference type="GO" id="GO:0000139">
    <property type="term" value="C:Golgi membrane"/>
    <property type="evidence" value="ECO:0007669"/>
    <property type="project" value="UniProtKB-SubCell"/>
</dbReference>
<dbReference type="Pfam" id="PF03878">
    <property type="entry name" value="YIF1"/>
    <property type="match status" value="1"/>
</dbReference>
<feature type="transmembrane region" description="Helical" evidence="9">
    <location>
        <begin position="274"/>
        <end position="290"/>
    </location>
</feature>
<evidence type="ECO:0000256" key="7">
    <source>
        <dbReference type="ARBA" id="ARBA00023034"/>
    </source>
</evidence>
<dbReference type="GO" id="GO:0005789">
    <property type="term" value="C:endoplasmic reticulum membrane"/>
    <property type="evidence" value="ECO:0007669"/>
    <property type="project" value="UniProtKB-SubCell"/>
</dbReference>
<comment type="subcellular location">
    <subcellularLocation>
        <location evidence="9">Endoplasmic reticulum membrane</location>
        <topology evidence="9">Multi-pass membrane protein</topology>
    </subcellularLocation>
    <subcellularLocation>
        <location evidence="9">Golgi apparatus membrane</location>
        <topology evidence="9">Multi-pass membrane protein</topology>
    </subcellularLocation>
</comment>
<keyword evidence="5 9" id="KW-0653">Protein transport</keyword>
<dbReference type="OrthoDB" id="337750at2759"/>
<feature type="transmembrane region" description="Helical" evidence="9">
    <location>
        <begin position="215"/>
        <end position="237"/>
    </location>
</feature>